<reference evidence="3" key="1">
    <citation type="submission" date="2021-03" db="EMBL/GenBank/DDBJ databases">
        <authorList>
            <person name="Tagirdzhanova G."/>
        </authorList>
    </citation>
    <scope>NUCLEOTIDE SEQUENCE</scope>
</reference>
<dbReference type="Pfam" id="PF03765">
    <property type="entry name" value="CRAL_TRIO_N"/>
    <property type="match status" value="1"/>
</dbReference>
<name>A0A8H3EMC6_9LECA</name>
<proteinExistence type="predicted"/>
<protein>
    <recommendedName>
        <fullName evidence="2">CRAL-TRIO domain-containing protein</fullName>
    </recommendedName>
</protein>
<dbReference type="SUPFAM" id="SSF46938">
    <property type="entry name" value="CRAL/TRIO N-terminal domain"/>
    <property type="match status" value="1"/>
</dbReference>
<dbReference type="InterPro" id="IPR052578">
    <property type="entry name" value="PI_Transfer_CRAL-TRIO"/>
</dbReference>
<evidence type="ECO:0000256" key="1">
    <source>
        <dbReference type="SAM" id="MobiDB-lite"/>
    </source>
</evidence>
<sequence>MEQETLVQDDVGHVKEANGLIKELQNPPADSTTTVDGSNSTPFIHPTANSHPAPPKTLTPDQEAKYASLLSTVQSWTALPTSSNSSTATKEPLSDSERLWLTRECLLRYLRASKWHEAHATTRLQATLIWRREFKVEDHTADYISQENETGKQVIFGYDNDGRPCLYLNPHKQNTKGREKQMQHLVFMLERCIDLIPPGQETLAILVDFKQSRKGENPSVAQGRQTLSILQNHYPERLGNACVKNVPWIVWGFFKLINPFIDPLTRDKMKFDVDMRKIVPPEQLMKVYDGDVEFEYEHGVYWPALNALADERRKEIRQRWESAGKKIGESEKYLKGVGEAVGGRGEALEDGKAASAVM</sequence>
<gene>
    <name evidence="3" type="ORF">IMSHALPRED_006520</name>
</gene>
<dbReference type="InterPro" id="IPR011074">
    <property type="entry name" value="CRAL/TRIO_N_dom"/>
</dbReference>
<dbReference type="AlphaFoldDB" id="A0A8H3EMC6"/>
<dbReference type="InterPro" id="IPR036865">
    <property type="entry name" value="CRAL-TRIO_dom_sf"/>
</dbReference>
<dbReference type="SMART" id="SM00516">
    <property type="entry name" value="SEC14"/>
    <property type="match status" value="1"/>
</dbReference>
<dbReference type="InterPro" id="IPR001251">
    <property type="entry name" value="CRAL-TRIO_dom"/>
</dbReference>
<dbReference type="GO" id="GO:0008289">
    <property type="term" value="F:lipid binding"/>
    <property type="evidence" value="ECO:0007669"/>
    <property type="project" value="UniProtKB-ARBA"/>
</dbReference>
<feature type="compositionally biased region" description="Polar residues" evidence="1">
    <location>
        <begin position="28"/>
        <end position="50"/>
    </location>
</feature>
<organism evidence="3 4">
    <name type="scientific">Imshaugia aleurites</name>
    <dbReference type="NCBI Taxonomy" id="172621"/>
    <lineage>
        <taxon>Eukaryota</taxon>
        <taxon>Fungi</taxon>
        <taxon>Dikarya</taxon>
        <taxon>Ascomycota</taxon>
        <taxon>Pezizomycotina</taxon>
        <taxon>Lecanoromycetes</taxon>
        <taxon>OSLEUM clade</taxon>
        <taxon>Lecanoromycetidae</taxon>
        <taxon>Lecanorales</taxon>
        <taxon>Lecanorineae</taxon>
        <taxon>Parmeliaceae</taxon>
        <taxon>Imshaugia</taxon>
    </lineage>
</organism>
<evidence type="ECO:0000259" key="2">
    <source>
        <dbReference type="PROSITE" id="PS50191"/>
    </source>
</evidence>
<dbReference type="SUPFAM" id="SSF52087">
    <property type="entry name" value="CRAL/TRIO domain"/>
    <property type="match status" value="1"/>
</dbReference>
<keyword evidence="4" id="KW-1185">Reference proteome</keyword>
<dbReference type="Gene3D" id="3.40.525.10">
    <property type="entry name" value="CRAL-TRIO lipid binding domain"/>
    <property type="match status" value="1"/>
</dbReference>
<dbReference type="Proteomes" id="UP000664534">
    <property type="component" value="Unassembled WGS sequence"/>
</dbReference>
<dbReference type="FunFam" id="3.40.525.10:FF:000013">
    <property type="entry name" value="Phosphatidylinositol transfer protein PDR16"/>
    <property type="match status" value="1"/>
</dbReference>
<feature type="region of interest" description="Disordered" evidence="1">
    <location>
        <begin position="1"/>
        <end position="58"/>
    </location>
</feature>
<evidence type="ECO:0000313" key="4">
    <source>
        <dbReference type="Proteomes" id="UP000664534"/>
    </source>
</evidence>
<accession>A0A8H3EMC6</accession>
<comment type="caution">
    <text evidence="3">The sequence shown here is derived from an EMBL/GenBank/DDBJ whole genome shotgun (WGS) entry which is preliminary data.</text>
</comment>
<dbReference type="EMBL" id="CAJPDT010000004">
    <property type="protein sequence ID" value="CAF9907874.1"/>
    <property type="molecule type" value="Genomic_DNA"/>
</dbReference>
<dbReference type="GO" id="GO:0008526">
    <property type="term" value="F:phosphatidylinositol transfer activity"/>
    <property type="evidence" value="ECO:0007669"/>
    <property type="project" value="TreeGrafter"/>
</dbReference>
<dbReference type="PROSITE" id="PS50191">
    <property type="entry name" value="CRAL_TRIO"/>
    <property type="match status" value="1"/>
</dbReference>
<evidence type="ECO:0000313" key="3">
    <source>
        <dbReference type="EMBL" id="CAF9907874.1"/>
    </source>
</evidence>
<dbReference type="SMART" id="SM01100">
    <property type="entry name" value="CRAL_TRIO_N"/>
    <property type="match status" value="1"/>
</dbReference>
<dbReference type="Pfam" id="PF00650">
    <property type="entry name" value="CRAL_TRIO"/>
    <property type="match status" value="1"/>
</dbReference>
<dbReference type="GO" id="GO:0071944">
    <property type="term" value="C:cell periphery"/>
    <property type="evidence" value="ECO:0007669"/>
    <property type="project" value="UniProtKB-ARBA"/>
</dbReference>
<feature type="domain" description="CRAL-TRIO" evidence="2">
    <location>
        <begin position="143"/>
        <end position="296"/>
    </location>
</feature>
<dbReference type="CDD" id="cd00170">
    <property type="entry name" value="SEC14"/>
    <property type="match status" value="1"/>
</dbReference>
<dbReference type="InterPro" id="IPR036273">
    <property type="entry name" value="CRAL/TRIO_N_dom_sf"/>
</dbReference>
<dbReference type="OrthoDB" id="75724at2759"/>
<dbReference type="PANTHER" id="PTHR45824">
    <property type="entry name" value="GH16843P"/>
    <property type="match status" value="1"/>
</dbReference>
<dbReference type="PANTHER" id="PTHR45824:SF29">
    <property type="entry name" value="GH16843P"/>
    <property type="match status" value="1"/>
</dbReference>